<dbReference type="AlphaFoldDB" id="A0A7W6RZQ1"/>
<dbReference type="Proteomes" id="UP000555728">
    <property type="component" value="Unassembled WGS sequence"/>
</dbReference>
<evidence type="ECO:0000313" key="2">
    <source>
        <dbReference type="Proteomes" id="UP000555728"/>
    </source>
</evidence>
<evidence type="ECO:0008006" key="3">
    <source>
        <dbReference type="Google" id="ProtNLM"/>
    </source>
</evidence>
<name>A0A7W6RZQ1_9PROT</name>
<reference evidence="1 2" key="1">
    <citation type="submission" date="2020-08" db="EMBL/GenBank/DDBJ databases">
        <title>Genome sequencing of Purple Non-Sulfur Bacteria from various extreme environments.</title>
        <authorList>
            <person name="Mayer M."/>
        </authorList>
    </citation>
    <scope>NUCLEOTIDE SEQUENCE [LARGE SCALE GENOMIC DNA]</scope>
    <source>
        <strain evidence="1 2">JA135</strain>
    </source>
</reference>
<organism evidence="1 2">
    <name type="scientific">Roseospira goensis</name>
    <dbReference type="NCBI Taxonomy" id="391922"/>
    <lineage>
        <taxon>Bacteria</taxon>
        <taxon>Pseudomonadati</taxon>
        <taxon>Pseudomonadota</taxon>
        <taxon>Alphaproteobacteria</taxon>
        <taxon>Rhodospirillales</taxon>
        <taxon>Rhodospirillaceae</taxon>
        <taxon>Roseospira</taxon>
    </lineage>
</organism>
<accession>A0A7W6RZQ1</accession>
<dbReference type="RefSeq" id="WP_184434763.1">
    <property type="nucleotide sequence ID" value="NZ_JACIGI010000014.1"/>
</dbReference>
<evidence type="ECO:0000313" key="1">
    <source>
        <dbReference type="EMBL" id="MBB4286208.1"/>
    </source>
</evidence>
<comment type="caution">
    <text evidence="1">The sequence shown here is derived from an EMBL/GenBank/DDBJ whole genome shotgun (WGS) entry which is preliminary data.</text>
</comment>
<sequence length="113" mass="11982">MRRLAGVGAGVVCLILGAITGPTPLPFGIVFLALGAFLLARESVVARRGIRWLRYRLPALDHGLGHIAQRLPRAVRVVIHRTAPIASRRRWRLGAGTRGRVAAAPVGTPGPSG</sequence>
<proteinExistence type="predicted"/>
<protein>
    <recommendedName>
        <fullName evidence="3">Transmembrane protein (PGPGW)</fullName>
    </recommendedName>
</protein>
<dbReference type="EMBL" id="JACIGI010000014">
    <property type="protein sequence ID" value="MBB4286208.1"/>
    <property type="molecule type" value="Genomic_DNA"/>
</dbReference>
<keyword evidence="2" id="KW-1185">Reference proteome</keyword>
<gene>
    <name evidence="1" type="ORF">GGD88_001935</name>
</gene>